<evidence type="ECO:0000259" key="8">
    <source>
        <dbReference type="Pfam" id="PF23368"/>
    </source>
</evidence>
<keyword evidence="5 6" id="KW-0482">Metalloprotease</keyword>
<proteinExistence type="inferred from homology"/>
<comment type="caution">
    <text evidence="9">The sequence shown here is derived from an EMBL/GenBank/DDBJ whole genome shotgun (WGS) entry which is preliminary data.</text>
</comment>
<reference evidence="9 10" key="1">
    <citation type="submission" date="2023-07" db="EMBL/GenBank/DDBJ databases">
        <title>Sorghum-associated microbial communities from plants grown in Nebraska, USA.</title>
        <authorList>
            <person name="Schachtman D."/>
        </authorList>
    </citation>
    <scope>NUCLEOTIDE SEQUENCE [LARGE SCALE GENOMIC DNA]</scope>
    <source>
        <strain evidence="9 10">BE316</strain>
    </source>
</reference>
<dbReference type="PANTHER" id="PTHR22726:SF1">
    <property type="entry name" value="METALLOENDOPEPTIDASE OMA1, MITOCHONDRIAL"/>
    <property type="match status" value="1"/>
</dbReference>
<evidence type="ECO:0000313" key="9">
    <source>
        <dbReference type="EMBL" id="MDR7335255.1"/>
    </source>
</evidence>
<evidence type="ECO:0000256" key="2">
    <source>
        <dbReference type="ARBA" id="ARBA00022723"/>
    </source>
</evidence>
<keyword evidence="10" id="KW-1185">Reference proteome</keyword>
<evidence type="ECO:0000256" key="5">
    <source>
        <dbReference type="ARBA" id="ARBA00023049"/>
    </source>
</evidence>
<dbReference type="GO" id="GO:0006508">
    <property type="term" value="P:proteolysis"/>
    <property type="evidence" value="ECO:0007669"/>
    <property type="project" value="UniProtKB-KW"/>
</dbReference>
<dbReference type="InterPro" id="IPR001915">
    <property type="entry name" value="Peptidase_M48"/>
</dbReference>
<dbReference type="Pfam" id="PF23368">
    <property type="entry name" value="DUF7092"/>
    <property type="match status" value="1"/>
</dbReference>
<evidence type="ECO:0000256" key="1">
    <source>
        <dbReference type="ARBA" id="ARBA00022670"/>
    </source>
</evidence>
<protein>
    <submittedName>
        <fullName evidence="9">Zn-dependent protease with chaperone function</fullName>
    </submittedName>
</protein>
<dbReference type="InterPro" id="IPR051156">
    <property type="entry name" value="Mito/Outer_Membr_Metalloprot"/>
</dbReference>
<dbReference type="RefSeq" id="WP_310332215.1">
    <property type="nucleotide sequence ID" value="NZ_JAVDXV010000009.1"/>
</dbReference>
<comment type="similarity">
    <text evidence="6">Belongs to the peptidase M48 family.</text>
</comment>
<keyword evidence="3 6" id="KW-0378">Hydrolase</keyword>
<name>A0ABU2AE47_9BURK</name>
<keyword evidence="2" id="KW-0479">Metal-binding</keyword>
<evidence type="ECO:0000256" key="6">
    <source>
        <dbReference type="RuleBase" id="RU003983"/>
    </source>
</evidence>
<feature type="domain" description="Peptidase M48" evidence="7">
    <location>
        <begin position="203"/>
        <end position="350"/>
    </location>
</feature>
<dbReference type="PANTHER" id="PTHR22726">
    <property type="entry name" value="METALLOENDOPEPTIDASE OMA1"/>
    <property type="match status" value="1"/>
</dbReference>
<dbReference type="Pfam" id="PF01435">
    <property type="entry name" value="Peptidase_M48"/>
    <property type="match status" value="1"/>
</dbReference>
<gene>
    <name evidence="9" type="ORF">J2X21_004420</name>
</gene>
<dbReference type="Gene3D" id="3.30.2010.10">
    <property type="entry name" value="Metalloproteases ('zincins'), catalytic domain"/>
    <property type="match status" value="1"/>
</dbReference>
<evidence type="ECO:0000313" key="10">
    <source>
        <dbReference type="Proteomes" id="UP001180825"/>
    </source>
</evidence>
<dbReference type="GO" id="GO:0008233">
    <property type="term" value="F:peptidase activity"/>
    <property type="evidence" value="ECO:0007669"/>
    <property type="project" value="UniProtKB-KW"/>
</dbReference>
<dbReference type="Proteomes" id="UP001180825">
    <property type="component" value="Unassembled WGS sequence"/>
</dbReference>
<sequence length="358" mass="39748">MTTTASPTLAMQWFDGLRPVPRPVKVWLDAQRVCVQVDDAAPRDYASARLRWPEPLQHGQRQILLPDGGVLSCTDAAAYDDWLGHSGRRHGAIPRWQRSTQLALLTLLLLVATLFAGWRWGVPAVADTTVKVLPAHFDDQVGRRVLKELDRHWLRPSRLTWLQRRTVFARFANAVNVSLQQRALPQLTEFELEFREGGPRFGPNALALPGGVIVVTDELVKLLEDQPDAIVGVLGHELGHVKHRHGMRLTLRAGAAGLASGVLIGDFSLVLAGAPALLAQQSYSRDFEREADDYARTLLRGAGIKPAVMVSFFERLQQHRQEHGEDEDTGYATAFSSHPPDEERIAFFKAEAAPPPKN</sequence>
<feature type="domain" description="DUF7092" evidence="8">
    <location>
        <begin position="9"/>
        <end position="84"/>
    </location>
</feature>
<organism evidence="9 10">
    <name type="scientific">Roseateles asaccharophilus</name>
    <dbReference type="NCBI Taxonomy" id="582607"/>
    <lineage>
        <taxon>Bacteria</taxon>
        <taxon>Pseudomonadati</taxon>
        <taxon>Pseudomonadota</taxon>
        <taxon>Betaproteobacteria</taxon>
        <taxon>Burkholderiales</taxon>
        <taxon>Sphaerotilaceae</taxon>
        <taxon>Roseateles</taxon>
    </lineage>
</organism>
<keyword evidence="1 6" id="KW-0645">Protease</keyword>
<evidence type="ECO:0000256" key="3">
    <source>
        <dbReference type="ARBA" id="ARBA00022801"/>
    </source>
</evidence>
<evidence type="ECO:0000259" key="7">
    <source>
        <dbReference type="Pfam" id="PF01435"/>
    </source>
</evidence>
<dbReference type="InterPro" id="IPR055518">
    <property type="entry name" value="DUF7092"/>
</dbReference>
<accession>A0ABU2AE47</accession>
<evidence type="ECO:0000256" key="4">
    <source>
        <dbReference type="ARBA" id="ARBA00022833"/>
    </source>
</evidence>
<comment type="cofactor">
    <cofactor evidence="6">
        <name>Zn(2+)</name>
        <dbReference type="ChEBI" id="CHEBI:29105"/>
    </cofactor>
    <text evidence="6">Binds 1 zinc ion per subunit.</text>
</comment>
<dbReference type="EMBL" id="JAVDXV010000009">
    <property type="protein sequence ID" value="MDR7335255.1"/>
    <property type="molecule type" value="Genomic_DNA"/>
</dbReference>
<keyword evidence="4 6" id="KW-0862">Zinc</keyword>
<dbReference type="CDD" id="cd07332">
    <property type="entry name" value="M48C_Oma1_like"/>
    <property type="match status" value="1"/>
</dbReference>